<dbReference type="InParanoid" id="T1F1M6"/>
<evidence type="ECO:0000313" key="4">
    <source>
        <dbReference type="EnsemblMetazoa" id="HelroP169247"/>
    </source>
</evidence>
<reference evidence="3 5" key="2">
    <citation type="journal article" date="2013" name="Nature">
        <title>Insights into bilaterian evolution from three spiralian genomes.</title>
        <authorList>
            <person name="Simakov O."/>
            <person name="Marletaz F."/>
            <person name="Cho S.J."/>
            <person name="Edsinger-Gonzales E."/>
            <person name="Havlak P."/>
            <person name="Hellsten U."/>
            <person name="Kuo D.H."/>
            <person name="Larsson T."/>
            <person name="Lv J."/>
            <person name="Arendt D."/>
            <person name="Savage R."/>
            <person name="Osoegawa K."/>
            <person name="de Jong P."/>
            <person name="Grimwood J."/>
            <person name="Chapman J.A."/>
            <person name="Shapiro H."/>
            <person name="Aerts A."/>
            <person name="Otillar R.P."/>
            <person name="Terry A.Y."/>
            <person name="Boore J.L."/>
            <person name="Grigoriev I.V."/>
            <person name="Lindberg D.R."/>
            <person name="Seaver E.C."/>
            <person name="Weisblat D.A."/>
            <person name="Putnam N.H."/>
            <person name="Rokhsar D.S."/>
        </authorList>
    </citation>
    <scope>NUCLEOTIDE SEQUENCE</scope>
</reference>
<dbReference type="InterPro" id="IPR007889">
    <property type="entry name" value="HTH_Psq"/>
</dbReference>
<dbReference type="SUPFAM" id="SSF46689">
    <property type="entry name" value="Homeodomain-like"/>
    <property type="match status" value="1"/>
</dbReference>
<dbReference type="RefSeq" id="XP_009013339.1">
    <property type="nucleotide sequence ID" value="XM_009015091.1"/>
</dbReference>
<evidence type="ECO:0000259" key="2">
    <source>
        <dbReference type="Pfam" id="PF05225"/>
    </source>
</evidence>
<dbReference type="Pfam" id="PF05225">
    <property type="entry name" value="HTH_psq"/>
    <property type="match status" value="1"/>
</dbReference>
<name>T1F1M6_HELRO</name>
<dbReference type="AlphaFoldDB" id="T1F1M6"/>
<evidence type="ECO:0000256" key="1">
    <source>
        <dbReference type="SAM" id="MobiDB-lite"/>
    </source>
</evidence>
<proteinExistence type="predicted"/>
<feature type="compositionally biased region" description="Polar residues" evidence="1">
    <location>
        <begin position="210"/>
        <end position="219"/>
    </location>
</feature>
<sequence length="226" mass="25731">MPRSCKRKSARGSYEEESLRQALAAIHDGTPVKTAARQYSIPQRTLRRHRDKKVLQPGKLKLGRFESDIPIQYEKELVSLIQNMEKALFGLSIMGVRKLAYDFAEKMGLKHRSSKKTKMAGVDWMHDFFASKLTDEPLPNTVTLVQQTPESVKPAQEVDHAKKNPKTTLLKIMGPIKIDNVRTRKRKSEKAALLTSSLYKNLLEKRENSKTMSKQQLINGSGKEKN</sequence>
<organism evidence="4 5">
    <name type="scientific">Helobdella robusta</name>
    <name type="common">Californian leech</name>
    <dbReference type="NCBI Taxonomy" id="6412"/>
    <lineage>
        <taxon>Eukaryota</taxon>
        <taxon>Metazoa</taxon>
        <taxon>Spiralia</taxon>
        <taxon>Lophotrochozoa</taxon>
        <taxon>Annelida</taxon>
        <taxon>Clitellata</taxon>
        <taxon>Hirudinea</taxon>
        <taxon>Rhynchobdellida</taxon>
        <taxon>Glossiphoniidae</taxon>
        <taxon>Helobdella</taxon>
    </lineage>
</organism>
<dbReference type="Gene3D" id="1.10.10.60">
    <property type="entry name" value="Homeodomain-like"/>
    <property type="match status" value="1"/>
</dbReference>
<dbReference type="CTD" id="20202726"/>
<dbReference type="EMBL" id="KB096080">
    <property type="protein sequence ID" value="ESO08409.1"/>
    <property type="molecule type" value="Genomic_DNA"/>
</dbReference>
<dbReference type="KEGG" id="hro:HELRODRAFT_169247"/>
<dbReference type="OrthoDB" id="6118526at2759"/>
<feature type="domain" description="HTH psq-type" evidence="2">
    <location>
        <begin position="16"/>
        <end position="49"/>
    </location>
</feature>
<reference evidence="5" key="1">
    <citation type="submission" date="2012-12" db="EMBL/GenBank/DDBJ databases">
        <authorList>
            <person name="Hellsten U."/>
            <person name="Grimwood J."/>
            <person name="Chapman J.A."/>
            <person name="Shapiro H."/>
            <person name="Aerts A."/>
            <person name="Otillar R.P."/>
            <person name="Terry A.Y."/>
            <person name="Boore J.L."/>
            <person name="Simakov O."/>
            <person name="Marletaz F."/>
            <person name="Cho S.-J."/>
            <person name="Edsinger-Gonzales E."/>
            <person name="Havlak P."/>
            <person name="Kuo D.-H."/>
            <person name="Larsson T."/>
            <person name="Lv J."/>
            <person name="Arendt D."/>
            <person name="Savage R."/>
            <person name="Osoegawa K."/>
            <person name="de Jong P."/>
            <person name="Lindberg D.R."/>
            <person name="Seaver E.C."/>
            <person name="Weisblat D.A."/>
            <person name="Putnam N.H."/>
            <person name="Grigoriev I.V."/>
            <person name="Rokhsar D.S."/>
        </authorList>
    </citation>
    <scope>NUCLEOTIDE SEQUENCE</scope>
</reference>
<dbReference type="EnsemblMetazoa" id="HelroT169247">
    <property type="protein sequence ID" value="HelroP169247"/>
    <property type="gene ID" value="HelroG169247"/>
</dbReference>
<dbReference type="GO" id="GO:0003677">
    <property type="term" value="F:DNA binding"/>
    <property type="evidence" value="ECO:0007669"/>
    <property type="project" value="InterPro"/>
</dbReference>
<dbReference type="HOGENOM" id="CLU_1225969_0_0_1"/>
<reference evidence="4" key="3">
    <citation type="submission" date="2015-06" db="UniProtKB">
        <authorList>
            <consortium name="EnsemblMetazoa"/>
        </authorList>
    </citation>
    <scope>IDENTIFICATION</scope>
</reference>
<evidence type="ECO:0000313" key="3">
    <source>
        <dbReference type="EMBL" id="ESO08409.1"/>
    </source>
</evidence>
<dbReference type="EMBL" id="AMQM01003243">
    <property type="status" value="NOT_ANNOTATED_CDS"/>
    <property type="molecule type" value="Genomic_DNA"/>
</dbReference>
<keyword evidence="5" id="KW-1185">Reference proteome</keyword>
<feature type="region of interest" description="Disordered" evidence="1">
    <location>
        <begin position="204"/>
        <end position="226"/>
    </location>
</feature>
<dbReference type="InterPro" id="IPR009057">
    <property type="entry name" value="Homeodomain-like_sf"/>
</dbReference>
<protein>
    <recommendedName>
        <fullName evidence="2">HTH psq-type domain-containing protein</fullName>
    </recommendedName>
</protein>
<dbReference type="GeneID" id="20202726"/>
<accession>T1F1M6</accession>
<dbReference type="Proteomes" id="UP000015101">
    <property type="component" value="Unassembled WGS sequence"/>
</dbReference>
<evidence type="ECO:0000313" key="5">
    <source>
        <dbReference type="Proteomes" id="UP000015101"/>
    </source>
</evidence>
<gene>
    <name evidence="4" type="primary">20202726</name>
    <name evidence="3" type="ORF">HELRODRAFT_169247</name>
</gene>